<feature type="region of interest" description="Disordered" evidence="1">
    <location>
        <begin position="319"/>
        <end position="339"/>
    </location>
</feature>
<proteinExistence type="predicted"/>
<evidence type="ECO:0000256" key="2">
    <source>
        <dbReference type="SAM" id="Phobius"/>
    </source>
</evidence>
<feature type="compositionally biased region" description="Low complexity" evidence="1">
    <location>
        <begin position="326"/>
        <end position="339"/>
    </location>
</feature>
<organism evidence="3">
    <name type="scientific">viral metagenome</name>
    <dbReference type="NCBI Taxonomy" id="1070528"/>
    <lineage>
        <taxon>unclassified sequences</taxon>
        <taxon>metagenomes</taxon>
        <taxon>organismal metagenomes</taxon>
    </lineage>
</organism>
<feature type="transmembrane region" description="Helical" evidence="2">
    <location>
        <begin position="20"/>
        <end position="40"/>
    </location>
</feature>
<accession>A0A6C0EFX3</accession>
<reference evidence="3" key="1">
    <citation type="journal article" date="2020" name="Nature">
        <title>Giant virus diversity and host interactions through global metagenomics.</title>
        <authorList>
            <person name="Schulz F."/>
            <person name="Roux S."/>
            <person name="Paez-Espino D."/>
            <person name="Jungbluth S."/>
            <person name="Walsh D.A."/>
            <person name="Denef V.J."/>
            <person name="McMahon K.D."/>
            <person name="Konstantinidis K.T."/>
            <person name="Eloe-Fadrosh E.A."/>
            <person name="Kyrpides N.C."/>
            <person name="Woyke T."/>
        </authorList>
    </citation>
    <scope>NUCLEOTIDE SEQUENCE</scope>
    <source>
        <strain evidence="3">GVMAG-M-3300023179-33</strain>
    </source>
</reference>
<dbReference type="EMBL" id="MN739821">
    <property type="protein sequence ID" value="QHT27310.1"/>
    <property type="molecule type" value="Genomic_DNA"/>
</dbReference>
<evidence type="ECO:0000256" key="1">
    <source>
        <dbReference type="SAM" id="MobiDB-lite"/>
    </source>
</evidence>
<keyword evidence="2" id="KW-0472">Membrane</keyword>
<name>A0A6C0EFX3_9ZZZZ</name>
<keyword evidence="2" id="KW-0812">Transmembrane</keyword>
<sequence length="339" mass="39557">MSDYKHMINNLSNAVKNTNLKTVGMYSGSFLTAILSLQFIRFSFHYLPNAVFYFLVSYLSIRVYETMSDNSVTDKLNNIAFTCSYDVIILYSKLQILCKQINEKLIKNTNYEEKIRNTLYKVLNIPEKPTNTYTFEYIKNGDVINKTVSLNKNLINEDTYDFIILSNESTKHKKIIQKEDVNSLNDYMEVDLDSIDMIPSTVKFMVFQLSIPFLRKDDETLVDLHLSTSTHNFLIDGNRIDKKFLLHFVNHYYSDQILNIEHLNGCELRFIDNAVNMIDMNLDEQYIYIYEDTYEIKNIDTLDAKNNFLESEEEYVSPTCIEKSNESSIESSIDSSSDE</sequence>
<dbReference type="AlphaFoldDB" id="A0A6C0EFX3"/>
<protein>
    <submittedName>
        <fullName evidence="3">Uncharacterized protein</fullName>
    </submittedName>
</protein>
<evidence type="ECO:0000313" key="3">
    <source>
        <dbReference type="EMBL" id="QHT27310.1"/>
    </source>
</evidence>
<keyword evidence="2" id="KW-1133">Transmembrane helix</keyword>